<reference evidence="1" key="1">
    <citation type="submission" date="2020-07" db="EMBL/GenBank/DDBJ databases">
        <title>Multicomponent nature underlies the extraordinary mechanical properties of spider dragline silk.</title>
        <authorList>
            <person name="Kono N."/>
            <person name="Nakamura H."/>
            <person name="Mori M."/>
            <person name="Yoshida Y."/>
            <person name="Ohtoshi R."/>
            <person name="Malay A.D."/>
            <person name="Moran D.A.P."/>
            <person name="Tomita M."/>
            <person name="Numata K."/>
            <person name="Arakawa K."/>
        </authorList>
    </citation>
    <scope>NUCLEOTIDE SEQUENCE</scope>
</reference>
<sequence length="251" mass="28505">MIKEIRDETRELSRNTGFSKDCIALRKAQATFKKSIIEAKRFTYKNFLEKLDLRRDGVKAHKFLSQLNNKNFLRNEPIKRGSKELTSDKDISSAFCGHYARVSNYRPNFKILKSDLKPQQNNNSADFQQLLNDDFNLEELRNGISTLVKGKSAGPDGILPEFLINLGNSAKMTLLAFINQTWKNGLKSACRKAIIVPILKPNKPAENIDSYRPTLTNIMCKLTEGIIANRLLYVLDKIGIISEGQAGFQRH</sequence>
<dbReference type="EMBL" id="BMAO01003291">
    <property type="protein sequence ID" value="GFQ86914.1"/>
    <property type="molecule type" value="Genomic_DNA"/>
</dbReference>
<gene>
    <name evidence="1" type="primary">AVEN_63785_1</name>
    <name evidence="1" type="ORF">TNCT_250481</name>
</gene>
<protein>
    <recommendedName>
        <fullName evidence="3">Reverse transcriptase domain-containing protein</fullName>
    </recommendedName>
</protein>
<dbReference type="Proteomes" id="UP000887116">
    <property type="component" value="Unassembled WGS sequence"/>
</dbReference>
<comment type="caution">
    <text evidence="1">The sequence shown here is derived from an EMBL/GenBank/DDBJ whole genome shotgun (WGS) entry which is preliminary data.</text>
</comment>
<name>A0A8X6KVR1_TRICU</name>
<dbReference type="OrthoDB" id="6429725at2759"/>
<evidence type="ECO:0008006" key="3">
    <source>
        <dbReference type="Google" id="ProtNLM"/>
    </source>
</evidence>
<dbReference type="AlphaFoldDB" id="A0A8X6KVR1"/>
<proteinExistence type="predicted"/>
<dbReference type="PANTHER" id="PTHR36688">
    <property type="entry name" value="ENDO/EXONUCLEASE/PHOSPHATASE DOMAIN-CONTAINING PROTEIN"/>
    <property type="match status" value="1"/>
</dbReference>
<organism evidence="1 2">
    <name type="scientific">Trichonephila clavata</name>
    <name type="common">Joro spider</name>
    <name type="synonym">Nephila clavata</name>
    <dbReference type="NCBI Taxonomy" id="2740835"/>
    <lineage>
        <taxon>Eukaryota</taxon>
        <taxon>Metazoa</taxon>
        <taxon>Ecdysozoa</taxon>
        <taxon>Arthropoda</taxon>
        <taxon>Chelicerata</taxon>
        <taxon>Arachnida</taxon>
        <taxon>Araneae</taxon>
        <taxon>Araneomorphae</taxon>
        <taxon>Entelegynae</taxon>
        <taxon>Araneoidea</taxon>
        <taxon>Nephilidae</taxon>
        <taxon>Trichonephila</taxon>
    </lineage>
</organism>
<dbReference type="InterPro" id="IPR052560">
    <property type="entry name" value="RdDP_mobile_element"/>
</dbReference>
<accession>A0A8X6KVR1</accession>
<evidence type="ECO:0000313" key="2">
    <source>
        <dbReference type="Proteomes" id="UP000887116"/>
    </source>
</evidence>
<keyword evidence="2" id="KW-1185">Reference proteome</keyword>
<dbReference type="PANTHER" id="PTHR36688:SF1">
    <property type="entry name" value="ENDONUCLEASE_EXONUCLEASE_PHOSPHATASE DOMAIN-CONTAINING PROTEIN"/>
    <property type="match status" value="1"/>
</dbReference>
<evidence type="ECO:0000313" key="1">
    <source>
        <dbReference type="EMBL" id="GFQ86914.1"/>
    </source>
</evidence>
<feature type="non-terminal residue" evidence="1">
    <location>
        <position position="251"/>
    </location>
</feature>